<keyword evidence="1" id="KW-0812">Transmembrane</keyword>
<gene>
    <name evidence="2" type="ORF">DFQ27_009238</name>
</gene>
<dbReference type="AlphaFoldDB" id="A0A9P6TWW0"/>
<keyword evidence="1" id="KW-0472">Membrane</keyword>
<keyword evidence="3" id="KW-1185">Reference proteome</keyword>
<dbReference type="Proteomes" id="UP000807716">
    <property type="component" value="Unassembled WGS sequence"/>
</dbReference>
<feature type="transmembrane region" description="Helical" evidence="1">
    <location>
        <begin position="151"/>
        <end position="173"/>
    </location>
</feature>
<protein>
    <submittedName>
        <fullName evidence="2">Uncharacterized protein</fullName>
    </submittedName>
</protein>
<comment type="caution">
    <text evidence="2">The sequence shown here is derived from an EMBL/GenBank/DDBJ whole genome shotgun (WGS) entry which is preliminary data.</text>
</comment>
<evidence type="ECO:0000313" key="3">
    <source>
        <dbReference type="Proteomes" id="UP000807716"/>
    </source>
</evidence>
<evidence type="ECO:0000313" key="2">
    <source>
        <dbReference type="EMBL" id="KAG0250696.1"/>
    </source>
</evidence>
<sequence>MCSQIASLGVPHHARFYSIQKSEQHPDGSVHWDIMNAYPTSVASLANQTACITVEAFHLDVDVAMFDSILGSKDVYDIPQTSQVFPAEIGGQESFEAMYIVPDTVDLNDHSWIDWGFSDADKQNLTEILFRGTNLNDGQFFILMPEMLVDIPVWVVVVLFGLGLVMFAVAIVFSRGVPSIVRDPMSEIFPEIKRPKVEIARRFPLPFNLLRRVANLTLEPQAPVTDPFGNTARPFQIKMEIDSDSEDDMMLMDNISCATFDSTRGSMYHGR</sequence>
<evidence type="ECO:0000256" key="1">
    <source>
        <dbReference type="SAM" id="Phobius"/>
    </source>
</evidence>
<reference evidence="2" key="1">
    <citation type="journal article" date="2020" name="Fungal Divers.">
        <title>Resolving the Mortierellaceae phylogeny through synthesis of multi-gene phylogenetics and phylogenomics.</title>
        <authorList>
            <person name="Vandepol N."/>
            <person name="Liber J."/>
            <person name="Desiro A."/>
            <person name="Na H."/>
            <person name="Kennedy M."/>
            <person name="Barry K."/>
            <person name="Grigoriev I.V."/>
            <person name="Miller A.N."/>
            <person name="O'Donnell K."/>
            <person name="Stajich J.E."/>
            <person name="Bonito G."/>
        </authorList>
    </citation>
    <scope>NUCLEOTIDE SEQUENCE</scope>
    <source>
        <strain evidence="2">BC1065</strain>
    </source>
</reference>
<keyword evidence="1" id="KW-1133">Transmembrane helix</keyword>
<organism evidence="2 3">
    <name type="scientific">Actinomortierella ambigua</name>
    <dbReference type="NCBI Taxonomy" id="1343610"/>
    <lineage>
        <taxon>Eukaryota</taxon>
        <taxon>Fungi</taxon>
        <taxon>Fungi incertae sedis</taxon>
        <taxon>Mucoromycota</taxon>
        <taxon>Mortierellomycotina</taxon>
        <taxon>Mortierellomycetes</taxon>
        <taxon>Mortierellales</taxon>
        <taxon>Mortierellaceae</taxon>
        <taxon>Actinomortierella</taxon>
    </lineage>
</organism>
<name>A0A9P6TWW0_9FUNG</name>
<proteinExistence type="predicted"/>
<accession>A0A9P6TWW0</accession>
<dbReference type="EMBL" id="JAAAJB010000829">
    <property type="protein sequence ID" value="KAG0250696.1"/>
    <property type="molecule type" value="Genomic_DNA"/>
</dbReference>
<dbReference type="OrthoDB" id="2441760at2759"/>